<dbReference type="Proteomes" id="UP001209076">
    <property type="component" value="Unassembled WGS sequence"/>
</dbReference>
<evidence type="ECO:0000256" key="4">
    <source>
        <dbReference type="ARBA" id="ARBA00022496"/>
    </source>
</evidence>
<keyword evidence="2" id="KW-0813">Transport</keyword>
<dbReference type="InterPro" id="IPR027417">
    <property type="entry name" value="P-loop_NTPase"/>
</dbReference>
<dbReference type="Pfam" id="PF00005">
    <property type="entry name" value="ABC_tran"/>
    <property type="match status" value="1"/>
</dbReference>
<dbReference type="EMBL" id="JAOEGN010000006">
    <property type="protein sequence ID" value="MCU0104884.1"/>
    <property type="molecule type" value="Genomic_DNA"/>
</dbReference>
<keyword evidence="4" id="KW-0410">Iron transport</keyword>
<gene>
    <name evidence="11" type="ORF">N7603_04360</name>
</gene>
<evidence type="ECO:0000313" key="12">
    <source>
        <dbReference type="Proteomes" id="UP001209076"/>
    </source>
</evidence>
<accession>A0ABT2PX27</accession>
<dbReference type="InterPro" id="IPR051535">
    <property type="entry name" value="Siderophore_ABC-ATPase"/>
</dbReference>
<dbReference type="Gene3D" id="3.40.50.300">
    <property type="entry name" value="P-loop containing nucleotide triphosphate hydrolases"/>
    <property type="match status" value="1"/>
</dbReference>
<evidence type="ECO:0000256" key="9">
    <source>
        <dbReference type="ARBA" id="ARBA00023136"/>
    </source>
</evidence>
<dbReference type="InterPro" id="IPR003439">
    <property type="entry name" value="ABC_transporter-like_ATP-bd"/>
</dbReference>
<proteinExistence type="predicted"/>
<evidence type="ECO:0000256" key="7">
    <source>
        <dbReference type="ARBA" id="ARBA00023004"/>
    </source>
</evidence>
<dbReference type="PANTHER" id="PTHR42771">
    <property type="entry name" value="IRON(3+)-HYDROXAMATE IMPORT ATP-BINDING PROTEIN FHUC"/>
    <property type="match status" value="1"/>
</dbReference>
<dbReference type="SMART" id="SM00382">
    <property type="entry name" value="AAA"/>
    <property type="match status" value="1"/>
</dbReference>
<keyword evidence="7" id="KW-0408">Iron</keyword>
<dbReference type="InterPro" id="IPR003593">
    <property type="entry name" value="AAA+_ATPase"/>
</dbReference>
<dbReference type="SUPFAM" id="SSF52540">
    <property type="entry name" value="P-loop containing nucleoside triphosphate hydrolases"/>
    <property type="match status" value="1"/>
</dbReference>
<dbReference type="PANTHER" id="PTHR42771:SF2">
    <property type="entry name" value="IRON(3+)-HYDROXAMATE IMPORT ATP-BINDING PROTEIN FHUC"/>
    <property type="match status" value="1"/>
</dbReference>
<evidence type="ECO:0000256" key="8">
    <source>
        <dbReference type="ARBA" id="ARBA00023065"/>
    </source>
</evidence>
<keyword evidence="3" id="KW-1003">Cell membrane</keyword>
<evidence type="ECO:0000256" key="5">
    <source>
        <dbReference type="ARBA" id="ARBA00022741"/>
    </source>
</evidence>
<keyword evidence="6" id="KW-0067">ATP-binding</keyword>
<keyword evidence="9" id="KW-0472">Membrane</keyword>
<evidence type="ECO:0000256" key="6">
    <source>
        <dbReference type="ARBA" id="ARBA00022840"/>
    </source>
</evidence>
<feature type="domain" description="AAA+ ATPase" evidence="10">
    <location>
        <begin position="30"/>
        <end position="233"/>
    </location>
</feature>
<keyword evidence="8" id="KW-0406">Ion transport</keyword>
<reference evidence="12" key="1">
    <citation type="submission" date="2023-07" db="EMBL/GenBank/DDBJ databases">
        <title>Novel Mycoplasma species identified in domestic and wild animals.</title>
        <authorList>
            <person name="Volokhov D.V."/>
            <person name="Furtak V.A."/>
            <person name="Zagorodnyaya T.A."/>
        </authorList>
    </citation>
    <scope>NUCLEOTIDE SEQUENCE [LARGE SCALE GENOMIC DNA]</scope>
    <source>
        <strain evidence="12">92-19</strain>
    </source>
</reference>
<comment type="subcellular location">
    <subcellularLocation>
        <location evidence="1">Cell membrane</location>
        <topology evidence="1">Peripheral membrane protein</topology>
    </subcellularLocation>
</comment>
<sequence length="268" mass="30849">MLLKSVEFPITDERGYPYELPFFGKEIEFKNPITILVGENGAGKSSLLKMMNDVVKLYRIEGVSNNTAKKGSPLKSVFDQPIVSYYRTKPKGFFFSAEDFTTYIHGLELNRQEAKQALDEIEIEYKNKSEFSKSLARMPHMSTLNDINNLYQKDLLSSSHGEAYLDFFKSRLRKNELYFLDEPETPLSIQNQITLLSILDEAIDEGNQFIIATHSPILMAIPGATIYAIESESISKVSYEDIESVQLLKQFLNHKEQFFRHLYKKKSE</sequence>
<keyword evidence="12" id="KW-1185">Reference proteome</keyword>
<comment type="caution">
    <text evidence="11">The sequence shown here is derived from an EMBL/GenBank/DDBJ whole genome shotgun (WGS) entry which is preliminary data.</text>
</comment>
<evidence type="ECO:0000256" key="2">
    <source>
        <dbReference type="ARBA" id="ARBA00022448"/>
    </source>
</evidence>
<protein>
    <submittedName>
        <fullName evidence="11">AAA family ATPase</fullName>
    </submittedName>
</protein>
<evidence type="ECO:0000259" key="10">
    <source>
        <dbReference type="SMART" id="SM00382"/>
    </source>
</evidence>
<dbReference type="RefSeq" id="WP_262096138.1">
    <property type="nucleotide sequence ID" value="NZ_JAOEGN010000006.1"/>
</dbReference>
<keyword evidence="5" id="KW-0547">Nucleotide-binding</keyword>
<organism evidence="11 12">
    <name type="scientific">Paracholeplasma vituli</name>
    <dbReference type="NCBI Taxonomy" id="69473"/>
    <lineage>
        <taxon>Bacteria</taxon>
        <taxon>Bacillati</taxon>
        <taxon>Mycoplasmatota</taxon>
        <taxon>Mollicutes</taxon>
        <taxon>Acholeplasmatales</taxon>
        <taxon>Acholeplasmataceae</taxon>
        <taxon>Paracholeplasma</taxon>
    </lineage>
</organism>
<evidence type="ECO:0000256" key="3">
    <source>
        <dbReference type="ARBA" id="ARBA00022475"/>
    </source>
</evidence>
<evidence type="ECO:0000313" key="11">
    <source>
        <dbReference type="EMBL" id="MCU0104884.1"/>
    </source>
</evidence>
<name>A0ABT2PX27_9MOLU</name>
<evidence type="ECO:0000256" key="1">
    <source>
        <dbReference type="ARBA" id="ARBA00004202"/>
    </source>
</evidence>